<dbReference type="RefSeq" id="WP_091487877.1">
    <property type="nucleotide sequence ID" value="NZ_BJUX01000015.1"/>
</dbReference>
<evidence type="ECO:0000313" key="5">
    <source>
        <dbReference type="Proteomes" id="UP000321425"/>
    </source>
</evidence>
<dbReference type="InterPro" id="IPR051908">
    <property type="entry name" value="Ribosomal_N-acetyltransferase"/>
</dbReference>
<keyword evidence="2" id="KW-0687">Ribonucleoprotein</keyword>
<proteinExistence type="predicted"/>
<name>A0A1H7TFG0_9LACT</name>
<reference evidence="3 4" key="1">
    <citation type="submission" date="2016-10" db="EMBL/GenBank/DDBJ databases">
        <authorList>
            <person name="de Groot N.N."/>
        </authorList>
    </citation>
    <scope>NUCLEOTIDE SEQUENCE [LARGE SCALE GENOMIC DNA]</scope>
    <source>
        <strain evidence="3 4">DSM 19182</strain>
    </source>
</reference>
<evidence type="ECO:0000313" key="4">
    <source>
        <dbReference type="Proteomes" id="UP000198548"/>
    </source>
</evidence>
<keyword evidence="3" id="KW-0808">Transferase</keyword>
<keyword evidence="5" id="KW-1185">Reference proteome</keyword>
<dbReference type="Proteomes" id="UP000321425">
    <property type="component" value="Unassembled WGS sequence"/>
</dbReference>
<gene>
    <name evidence="2" type="ORF">APU01nite_14860</name>
    <name evidence="3" type="ORF">SAMN04488100_11221</name>
</gene>
<dbReference type="InterPro" id="IPR016181">
    <property type="entry name" value="Acyl_CoA_acyltransferase"/>
</dbReference>
<dbReference type="OrthoDB" id="9784707at2"/>
<dbReference type="EMBL" id="BJUX01000015">
    <property type="protein sequence ID" value="GEK89447.1"/>
    <property type="molecule type" value="Genomic_DNA"/>
</dbReference>
<feature type="domain" description="N-acetyltransferase" evidence="1">
    <location>
        <begin position="24"/>
        <end position="176"/>
    </location>
</feature>
<evidence type="ECO:0000313" key="3">
    <source>
        <dbReference type="EMBL" id="SEL83418.1"/>
    </source>
</evidence>
<dbReference type="PANTHER" id="PTHR43441">
    <property type="entry name" value="RIBOSOMAL-PROTEIN-SERINE ACETYLTRANSFERASE"/>
    <property type="match status" value="1"/>
</dbReference>
<dbReference type="PANTHER" id="PTHR43441:SF12">
    <property type="entry name" value="RIBOSOMAL N-ACETYLTRANSFERASE YDAF-RELATED"/>
    <property type="match status" value="1"/>
</dbReference>
<dbReference type="GO" id="GO:0008999">
    <property type="term" value="F:protein-N-terminal-alanine acetyltransferase activity"/>
    <property type="evidence" value="ECO:0007669"/>
    <property type="project" value="TreeGrafter"/>
</dbReference>
<reference evidence="2 5" key="2">
    <citation type="submission" date="2019-07" db="EMBL/GenBank/DDBJ databases">
        <title>Whole genome shotgun sequence of Alkalibacterium putridalgicola NBRC 103243.</title>
        <authorList>
            <person name="Hosoyama A."/>
            <person name="Uohara A."/>
            <person name="Ohji S."/>
            <person name="Ichikawa N."/>
        </authorList>
    </citation>
    <scope>NUCLEOTIDE SEQUENCE [LARGE SCALE GENOMIC DNA]</scope>
    <source>
        <strain evidence="2 5">NBRC 103243</strain>
    </source>
</reference>
<accession>A0A1H7TFG0</accession>
<dbReference type="CDD" id="cd04301">
    <property type="entry name" value="NAT_SF"/>
    <property type="match status" value="1"/>
</dbReference>
<protein>
    <submittedName>
        <fullName evidence="2">50S ribosomal protein L7 serine acetyltransferase</fullName>
    </submittedName>
    <submittedName>
        <fullName evidence="3">Ribosomal-protein-serine acetyltransferase</fullName>
    </submittedName>
</protein>
<dbReference type="EMBL" id="FOBL01000012">
    <property type="protein sequence ID" value="SEL83418.1"/>
    <property type="molecule type" value="Genomic_DNA"/>
</dbReference>
<dbReference type="SUPFAM" id="SSF55729">
    <property type="entry name" value="Acyl-CoA N-acyltransferases (Nat)"/>
    <property type="match status" value="1"/>
</dbReference>
<dbReference type="InterPro" id="IPR000182">
    <property type="entry name" value="GNAT_dom"/>
</dbReference>
<dbReference type="Pfam" id="PF13302">
    <property type="entry name" value="Acetyltransf_3"/>
    <property type="match status" value="1"/>
</dbReference>
<organism evidence="3 4">
    <name type="scientific">Alkalibacterium putridalgicola</name>
    <dbReference type="NCBI Taxonomy" id="426703"/>
    <lineage>
        <taxon>Bacteria</taxon>
        <taxon>Bacillati</taxon>
        <taxon>Bacillota</taxon>
        <taxon>Bacilli</taxon>
        <taxon>Lactobacillales</taxon>
        <taxon>Carnobacteriaceae</taxon>
        <taxon>Alkalibacterium</taxon>
    </lineage>
</organism>
<dbReference type="Proteomes" id="UP000198548">
    <property type="component" value="Unassembled WGS sequence"/>
</dbReference>
<keyword evidence="2" id="KW-0689">Ribosomal protein</keyword>
<dbReference type="Gene3D" id="3.40.630.30">
    <property type="match status" value="1"/>
</dbReference>
<dbReference type="PROSITE" id="PS51186">
    <property type="entry name" value="GNAT"/>
    <property type="match status" value="1"/>
</dbReference>
<dbReference type="GO" id="GO:1990189">
    <property type="term" value="F:protein N-terminal-serine acetyltransferase activity"/>
    <property type="evidence" value="ECO:0007669"/>
    <property type="project" value="TreeGrafter"/>
</dbReference>
<dbReference type="GO" id="GO:0005840">
    <property type="term" value="C:ribosome"/>
    <property type="evidence" value="ECO:0007669"/>
    <property type="project" value="UniProtKB-KW"/>
</dbReference>
<evidence type="ECO:0000259" key="1">
    <source>
        <dbReference type="PROSITE" id="PS51186"/>
    </source>
</evidence>
<sequence>MFTQQIDEVIALKLKEYQDSKKVFELIDASRDQLQQWMTWVDEVQSPDDVDKVTRRQLLQFVKKEAMHFVVLYNGEVAGDISLKEINWSIKSAEIGYWLGSAYTGKGIMTRAVRSILDYAFDELGLHKVEIWAAEENVKSRRIPERLGFVQEGTRRDDELIGGKYITMVIYGLLEDEWHRETDE</sequence>
<dbReference type="AlphaFoldDB" id="A0A1H7TFG0"/>
<dbReference type="STRING" id="426703.SAMN04488100_11221"/>
<evidence type="ECO:0000313" key="2">
    <source>
        <dbReference type="EMBL" id="GEK89447.1"/>
    </source>
</evidence>
<dbReference type="GO" id="GO:0005737">
    <property type="term" value="C:cytoplasm"/>
    <property type="evidence" value="ECO:0007669"/>
    <property type="project" value="TreeGrafter"/>
</dbReference>